<keyword evidence="1" id="KW-0472">Membrane</keyword>
<proteinExistence type="predicted"/>
<dbReference type="AlphaFoldDB" id="A0A830EQ15"/>
<feature type="transmembrane region" description="Helical" evidence="1">
    <location>
        <begin position="40"/>
        <end position="61"/>
    </location>
</feature>
<keyword evidence="3" id="KW-1185">Reference proteome</keyword>
<gene>
    <name evidence="2" type="ORF">GCM10008995_14730</name>
</gene>
<name>A0A830EQ15_9EURY</name>
<dbReference type="InterPro" id="IPR058341">
    <property type="entry name" value="DUF8028"/>
</dbReference>
<sequence length="93" mass="9593">MSSSHPPFGSERVRRVREAIESPPAGLSTPVAYLTAPIRFVAFWMAVALPFLSLPLLVGGLGGSEPVVLGALLAVNVVALVVGHGYRADNGAA</sequence>
<evidence type="ECO:0000256" key="1">
    <source>
        <dbReference type="SAM" id="Phobius"/>
    </source>
</evidence>
<keyword evidence="1" id="KW-0812">Transmembrane</keyword>
<comment type="caution">
    <text evidence="2">The sequence shown here is derived from an EMBL/GenBank/DDBJ whole genome shotgun (WGS) entry which is preliminary data.</text>
</comment>
<organism evidence="2 3">
    <name type="scientific">Halobellus salinus</name>
    <dbReference type="NCBI Taxonomy" id="931585"/>
    <lineage>
        <taxon>Archaea</taxon>
        <taxon>Methanobacteriati</taxon>
        <taxon>Methanobacteriota</taxon>
        <taxon>Stenosarchaea group</taxon>
        <taxon>Halobacteria</taxon>
        <taxon>Halobacteriales</taxon>
        <taxon>Haloferacaceae</taxon>
        <taxon>Halobellus</taxon>
    </lineage>
</organism>
<evidence type="ECO:0000313" key="2">
    <source>
        <dbReference type="EMBL" id="GGJ05948.1"/>
    </source>
</evidence>
<feature type="transmembrane region" description="Helical" evidence="1">
    <location>
        <begin position="67"/>
        <end position="86"/>
    </location>
</feature>
<dbReference type="Proteomes" id="UP000653099">
    <property type="component" value="Unassembled WGS sequence"/>
</dbReference>
<reference evidence="2" key="1">
    <citation type="journal article" date="2014" name="Int. J. Syst. Evol. Microbiol.">
        <title>Complete genome sequence of Corynebacterium casei LMG S-19264T (=DSM 44701T), isolated from a smear-ripened cheese.</title>
        <authorList>
            <consortium name="US DOE Joint Genome Institute (JGI-PGF)"/>
            <person name="Walter F."/>
            <person name="Albersmeier A."/>
            <person name="Kalinowski J."/>
            <person name="Ruckert C."/>
        </authorList>
    </citation>
    <scope>NUCLEOTIDE SEQUENCE</scope>
    <source>
        <strain evidence="2">JCM 14359</strain>
    </source>
</reference>
<dbReference type="RefSeq" id="WP_188786742.1">
    <property type="nucleotide sequence ID" value="NZ_BMOC01000007.1"/>
</dbReference>
<keyword evidence="1" id="KW-1133">Transmembrane helix</keyword>
<dbReference type="Pfam" id="PF26071">
    <property type="entry name" value="DUF8028"/>
    <property type="match status" value="1"/>
</dbReference>
<reference evidence="2" key="2">
    <citation type="submission" date="2020-09" db="EMBL/GenBank/DDBJ databases">
        <authorList>
            <person name="Sun Q."/>
            <person name="Ohkuma M."/>
        </authorList>
    </citation>
    <scope>NUCLEOTIDE SEQUENCE</scope>
    <source>
        <strain evidence="2">JCM 14359</strain>
    </source>
</reference>
<evidence type="ECO:0000313" key="3">
    <source>
        <dbReference type="Proteomes" id="UP000653099"/>
    </source>
</evidence>
<protein>
    <submittedName>
        <fullName evidence="2">Uncharacterized protein</fullName>
    </submittedName>
</protein>
<dbReference type="OrthoDB" id="340775at2157"/>
<accession>A0A830EQ15</accession>
<dbReference type="EMBL" id="BMOC01000007">
    <property type="protein sequence ID" value="GGJ05948.1"/>
    <property type="molecule type" value="Genomic_DNA"/>
</dbReference>